<feature type="compositionally biased region" description="Basic and acidic residues" evidence="4">
    <location>
        <begin position="144"/>
        <end position="163"/>
    </location>
</feature>
<feature type="region of interest" description="Disordered" evidence="4">
    <location>
        <begin position="140"/>
        <end position="167"/>
    </location>
</feature>
<comment type="caution">
    <text evidence="7">The sequence shown here is derived from an EMBL/GenBank/DDBJ whole genome shotgun (WGS) entry which is preliminary data.</text>
</comment>
<proteinExistence type="predicted"/>
<dbReference type="CDD" id="cd02696">
    <property type="entry name" value="MurNAc-LAA"/>
    <property type="match status" value="1"/>
</dbReference>
<name>A0ABV7D1S7_9PROT</name>
<dbReference type="SUPFAM" id="SSF53187">
    <property type="entry name" value="Zn-dependent exopeptidases"/>
    <property type="match status" value="1"/>
</dbReference>
<keyword evidence="8" id="KW-1185">Reference proteome</keyword>
<accession>A0ABV7D1S7</accession>
<evidence type="ECO:0000256" key="5">
    <source>
        <dbReference type="SAM" id="SignalP"/>
    </source>
</evidence>
<feature type="chain" id="PRO_5046555707" description="N-acetylmuramoyl-L-alanine amidase" evidence="5">
    <location>
        <begin position="24"/>
        <end position="396"/>
    </location>
</feature>
<protein>
    <recommendedName>
        <fullName evidence="2">N-acetylmuramoyl-L-alanine amidase</fullName>
        <ecNumber evidence="2">3.5.1.28</ecNumber>
    </recommendedName>
</protein>
<dbReference type="Gene3D" id="3.40.630.40">
    <property type="entry name" value="Zn-dependent exopeptidases"/>
    <property type="match status" value="1"/>
</dbReference>
<evidence type="ECO:0000256" key="1">
    <source>
        <dbReference type="ARBA" id="ARBA00001561"/>
    </source>
</evidence>
<feature type="domain" description="MurNAc-LAA" evidence="6">
    <location>
        <begin position="233"/>
        <end position="385"/>
    </location>
</feature>
<evidence type="ECO:0000256" key="3">
    <source>
        <dbReference type="ARBA" id="ARBA00022801"/>
    </source>
</evidence>
<dbReference type="RefSeq" id="WP_194212306.1">
    <property type="nucleotide sequence ID" value="NZ_CP061205.1"/>
</dbReference>
<dbReference type="InterPro" id="IPR021731">
    <property type="entry name" value="AMIN_dom"/>
</dbReference>
<dbReference type="Pfam" id="PF11741">
    <property type="entry name" value="AMIN"/>
    <property type="match status" value="1"/>
</dbReference>
<dbReference type="SMART" id="SM00646">
    <property type="entry name" value="Ami_3"/>
    <property type="match status" value="1"/>
</dbReference>
<gene>
    <name evidence="7" type="ORF">ACFOKA_03400</name>
</gene>
<evidence type="ECO:0000313" key="7">
    <source>
        <dbReference type="EMBL" id="MFC3050946.1"/>
    </source>
</evidence>
<dbReference type="PANTHER" id="PTHR30404:SF0">
    <property type="entry name" value="N-ACETYLMURAMOYL-L-ALANINE AMIDASE AMIC"/>
    <property type="match status" value="1"/>
</dbReference>
<dbReference type="InterPro" id="IPR050695">
    <property type="entry name" value="N-acetylmuramoyl_amidase_3"/>
</dbReference>
<dbReference type="Proteomes" id="UP001595444">
    <property type="component" value="Unassembled WGS sequence"/>
</dbReference>
<dbReference type="EC" id="3.5.1.28" evidence="2"/>
<evidence type="ECO:0000256" key="2">
    <source>
        <dbReference type="ARBA" id="ARBA00011901"/>
    </source>
</evidence>
<dbReference type="InterPro" id="IPR002508">
    <property type="entry name" value="MurNAc-LAA_cat"/>
</dbReference>
<sequence>MRSLVFLALRVSALLWLSFSVLAENTNISGVRFGQNGADTRFVIDMSGQVEPNIFLLANPSRVVIDLPNGSWEKDNNTKPTGVVEGYRHGLFSPGIYRIVLDLKQPAILAKSFSLPASGGYGDRYVIDLRPATDSSFAEAVTSSKHERPTPRDVVPDTPERVSRSNGKRIVVVDAGHGGVDPGTLGRSGENEKTLTLKISKQIKADLERTGRYQVYLTRDKDIYIPHRQRFGLAKAVNADLFISVHVDAIADPDVRGGTVYTLNENASDKEAGRLARMENKSDIIAGVDLAETNNEVTSILIELAQRETMNASAQYAEILLAEMRSQVHMHKRGHRFANLLVLKSPDVPSVLIETGYITNKIDARMLASTDGQKRIAKAVARATDQYFATLVAQGR</sequence>
<keyword evidence="3" id="KW-0378">Hydrolase</keyword>
<dbReference type="Gene3D" id="2.60.40.3500">
    <property type="match status" value="1"/>
</dbReference>
<keyword evidence="5" id="KW-0732">Signal</keyword>
<reference evidence="8" key="1">
    <citation type="journal article" date="2019" name="Int. J. Syst. Evol. Microbiol.">
        <title>The Global Catalogue of Microorganisms (GCM) 10K type strain sequencing project: providing services to taxonomists for standard genome sequencing and annotation.</title>
        <authorList>
            <consortium name="The Broad Institute Genomics Platform"/>
            <consortium name="The Broad Institute Genome Sequencing Center for Infectious Disease"/>
            <person name="Wu L."/>
            <person name="Ma J."/>
        </authorList>
    </citation>
    <scope>NUCLEOTIDE SEQUENCE [LARGE SCALE GENOMIC DNA]</scope>
    <source>
        <strain evidence="8">KCTC 62164</strain>
    </source>
</reference>
<evidence type="ECO:0000313" key="8">
    <source>
        <dbReference type="Proteomes" id="UP001595444"/>
    </source>
</evidence>
<evidence type="ECO:0000259" key="6">
    <source>
        <dbReference type="SMART" id="SM00646"/>
    </source>
</evidence>
<comment type="catalytic activity">
    <reaction evidence="1">
        <text>Hydrolyzes the link between N-acetylmuramoyl residues and L-amino acid residues in certain cell-wall glycopeptides.</text>
        <dbReference type="EC" id="3.5.1.28"/>
    </reaction>
</comment>
<feature type="signal peptide" evidence="5">
    <location>
        <begin position="1"/>
        <end position="23"/>
    </location>
</feature>
<organism evidence="7 8">
    <name type="scientific">Kordiimonas pumila</name>
    <dbReference type="NCBI Taxonomy" id="2161677"/>
    <lineage>
        <taxon>Bacteria</taxon>
        <taxon>Pseudomonadati</taxon>
        <taxon>Pseudomonadota</taxon>
        <taxon>Alphaproteobacteria</taxon>
        <taxon>Kordiimonadales</taxon>
        <taxon>Kordiimonadaceae</taxon>
        <taxon>Kordiimonas</taxon>
    </lineage>
</organism>
<dbReference type="PANTHER" id="PTHR30404">
    <property type="entry name" value="N-ACETYLMURAMOYL-L-ALANINE AMIDASE"/>
    <property type="match status" value="1"/>
</dbReference>
<evidence type="ECO:0000256" key="4">
    <source>
        <dbReference type="SAM" id="MobiDB-lite"/>
    </source>
</evidence>
<dbReference type="EMBL" id="JBHRSL010000002">
    <property type="protein sequence ID" value="MFC3050946.1"/>
    <property type="molecule type" value="Genomic_DNA"/>
</dbReference>
<dbReference type="Pfam" id="PF01520">
    <property type="entry name" value="Amidase_3"/>
    <property type="match status" value="1"/>
</dbReference>